<feature type="chain" id="PRO_5022726550" description="Glycosyl hydrolase family 98 putative carbohydrate-binding module domain-containing protein" evidence="2">
    <location>
        <begin position="20"/>
        <end position="203"/>
    </location>
</feature>
<evidence type="ECO:0008006" key="5">
    <source>
        <dbReference type="Google" id="ProtNLM"/>
    </source>
</evidence>
<evidence type="ECO:0000313" key="4">
    <source>
        <dbReference type="Proteomes" id="UP000317243"/>
    </source>
</evidence>
<dbReference type="AlphaFoldDB" id="A0A5C5W8T6"/>
<dbReference type="Proteomes" id="UP000317243">
    <property type="component" value="Unassembled WGS sequence"/>
</dbReference>
<evidence type="ECO:0000313" key="3">
    <source>
        <dbReference type="EMBL" id="TWT47024.1"/>
    </source>
</evidence>
<keyword evidence="4" id="KW-1185">Reference proteome</keyword>
<dbReference type="OrthoDB" id="9759709at2"/>
<accession>A0A5C5W8T6</accession>
<evidence type="ECO:0000256" key="2">
    <source>
        <dbReference type="SAM" id="SignalP"/>
    </source>
</evidence>
<gene>
    <name evidence="3" type="ORF">KOR42_42210</name>
</gene>
<keyword evidence="2" id="KW-0732">Signal</keyword>
<evidence type="ECO:0000256" key="1">
    <source>
        <dbReference type="SAM" id="MobiDB-lite"/>
    </source>
</evidence>
<proteinExistence type="predicted"/>
<sequence length="203" mass="22414" precursor="true">MKSLQIIILVLCACVELHADDLLFPNADFEQGTLENWTAEGEEFRIQPTRGDNTSARNREPSNLQGNWWIGGYERYNGSIGEPGATAGDHLTGTLTSREFEIKHPYITFRIGAGHLPGEVGVRLLVDGESFELATGVNHETMVMESCDVRQHIGKRARLQIFDTATGGWGHINVDDFRGTESPAPETSMDFVLDSSSPLKNSH</sequence>
<feature type="signal peptide" evidence="2">
    <location>
        <begin position="1"/>
        <end position="19"/>
    </location>
</feature>
<name>A0A5C5W8T6_9PLAN</name>
<protein>
    <recommendedName>
        <fullName evidence="5">Glycosyl hydrolase family 98 putative carbohydrate-binding module domain-containing protein</fullName>
    </recommendedName>
</protein>
<reference evidence="3 4" key="1">
    <citation type="submission" date="2019-02" db="EMBL/GenBank/DDBJ databases">
        <title>Deep-cultivation of Planctomycetes and their phenomic and genomic characterization uncovers novel biology.</title>
        <authorList>
            <person name="Wiegand S."/>
            <person name="Jogler M."/>
            <person name="Boedeker C."/>
            <person name="Pinto D."/>
            <person name="Vollmers J."/>
            <person name="Rivas-Marin E."/>
            <person name="Kohn T."/>
            <person name="Peeters S.H."/>
            <person name="Heuer A."/>
            <person name="Rast P."/>
            <person name="Oberbeckmann S."/>
            <person name="Bunk B."/>
            <person name="Jeske O."/>
            <person name="Meyerdierks A."/>
            <person name="Storesund J.E."/>
            <person name="Kallscheuer N."/>
            <person name="Luecker S."/>
            <person name="Lage O.M."/>
            <person name="Pohl T."/>
            <person name="Merkel B.J."/>
            <person name="Hornburger P."/>
            <person name="Mueller R.-W."/>
            <person name="Bruemmer F."/>
            <person name="Labrenz M."/>
            <person name="Spormann A.M."/>
            <person name="Op Den Camp H."/>
            <person name="Overmann J."/>
            <person name="Amann R."/>
            <person name="Jetten M.S.M."/>
            <person name="Mascher T."/>
            <person name="Medema M.H."/>
            <person name="Devos D.P."/>
            <person name="Kaster A.-K."/>
            <person name="Ovreas L."/>
            <person name="Rohde M."/>
            <person name="Galperin M.Y."/>
            <person name="Jogler C."/>
        </authorList>
    </citation>
    <scope>NUCLEOTIDE SEQUENCE [LARGE SCALE GENOMIC DNA]</scope>
    <source>
        <strain evidence="3 4">KOR42</strain>
    </source>
</reference>
<feature type="compositionally biased region" description="Polar residues" evidence="1">
    <location>
        <begin position="194"/>
        <end position="203"/>
    </location>
</feature>
<feature type="region of interest" description="Disordered" evidence="1">
    <location>
        <begin position="176"/>
        <end position="203"/>
    </location>
</feature>
<organism evidence="3 4">
    <name type="scientific">Thalassoglobus neptunius</name>
    <dbReference type="NCBI Taxonomy" id="1938619"/>
    <lineage>
        <taxon>Bacteria</taxon>
        <taxon>Pseudomonadati</taxon>
        <taxon>Planctomycetota</taxon>
        <taxon>Planctomycetia</taxon>
        <taxon>Planctomycetales</taxon>
        <taxon>Planctomycetaceae</taxon>
        <taxon>Thalassoglobus</taxon>
    </lineage>
</organism>
<comment type="caution">
    <text evidence="3">The sequence shown here is derived from an EMBL/GenBank/DDBJ whole genome shotgun (WGS) entry which is preliminary data.</text>
</comment>
<dbReference type="EMBL" id="SIHI01000025">
    <property type="protein sequence ID" value="TWT47024.1"/>
    <property type="molecule type" value="Genomic_DNA"/>
</dbReference>
<dbReference type="RefSeq" id="WP_146511603.1">
    <property type="nucleotide sequence ID" value="NZ_SIHI01000025.1"/>
</dbReference>